<feature type="domain" description="Phosphoribosyltransferase" evidence="2">
    <location>
        <begin position="118"/>
        <end position="207"/>
    </location>
</feature>
<dbReference type="InterPro" id="IPR051910">
    <property type="entry name" value="ComF/GntX_DNA_util-trans"/>
</dbReference>
<organism evidence="3 4">
    <name type="scientific">Faecalibacterium gallinarum</name>
    <dbReference type="NCBI Taxonomy" id="2903556"/>
    <lineage>
        <taxon>Bacteria</taxon>
        <taxon>Bacillati</taxon>
        <taxon>Bacillota</taxon>
        <taxon>Clostridia</taxon>
        <taxon>Eubacteriales</taxon>
        <taxon>Oscillospiraceae</taxon>
        <taxon>Faecalibacterium</taxon>
    </lineage>
</organism>
<name>A0AA37J008_9FIRM</name>
<keyword evidence="3" id="KW-0328">Glycosyltransferase</keyword>
<dbReference type="InterPro" id="IPR000836">
    <property type="entry name" value="PRTase_dom"/>
</dbReference>
<dbReference type="PANTHER" id="PTHR47505:SF1">
    <property type="entry name" value="DNA UTILIZATION PROTEIN YHGH"/>
    <property type="match status" value="1"/>
</dbReference>
<evidence type="ECO:0000256" key="1">
    <source>
        <dbReference type="ARBA" id="ARBA00008007"/>
    </source>
</evidence>
<evidence type="ECO:0000313" key="3">
    <source>
        <dbReference type="EMBL" id="GJN65435.1"/>
    </source>
</evidence>
<evidence type="ECO:0000313" key="4">
    <source>
        <dbReference type="Proteomes" id="UP001055185"/>
    </source>
</evidence>
<reference evidence="3" key="1">
    <citation type="journal article" date="2022" name="Int. J. Syst. Evol. Microbiol.">
        <title>Genome-based, phenotypic and chemotaxonomic classification of Faecalibacterium strains: proposal of three novel species Faecalibacterium duncaniae sp. nov., Faecalibacterium hattorii sp. nov. and Faecalibacterium gallinarum sp. nov. .</title>
        <authorList>
            <person name="Sakamoto M."/>
            <person name="Sakurai N."/>
            <person name="Tanno H."/>
            <person name="Iino T."/>
            <person name="Ohkuma M."/>
            <person name="Endo A."/>
        </authorList>
    </citation>
    <scope>NUCLEOTIDE SEQUENCE</scope>
    <source>
        <strain evidence="3">JCM 17207</strain>
    </source>
</reference>
<dbReference type="InterPro" id="IPR029057">
    <property type="entry name" value="PRTase-like"/>
</dbReference>
<dbReference type="Pfam" id="PF00156">
    <property type="entry name" value="Pribosyltran"/>
    <property type="match status" value="1"/>
</dbReference>
<dbReference type="CDD" id="cd06223">
    <property type="entry name" value="PRTases_typeI"/>
    <property type="match status" value="1"/>
</dbReference>
<proteinExistence type="inferred from homology"/>
<comment type="caution">
    <text evidence="3">The sequence shown here is derived from an EMBL/GenBank/DDBJ whole genome shotgun (WGS) entry which is preliminary data.</text>
</comment>
<dbReference type="RefSeq" id="WP_238317654.1">
    <property type="nucleotide sequence ID" value="NZ_BQKV01000098.1"/>
</dbReference>
<keyword evidence="4" id="KW-1185">Reference proteome</keyword>
<dbReference type="GO" id="GO:0016757">
    <property type="term" value="F:glycosyltransferase activity"/>
    <property type="evidence" value="ECO:0007669"/>
    <property type="project" value="UniProtKB-KW"/>
</dbReference>
<gene>
    <name evidence="3" type="ORF">JCM17207_20600</name>
</gene>
<dbReference type="EMBL" id="BQKV01000098">
    <property type="protein sequence ID" value="GJN65435.1"/>
    <property type="molecule type" value="Genomic_DNA"/>
</dbReference>
<protein>
    <submittedName>
        <fullName evidence="3">Phosphoribosyltransferase</fullName>
    </submittedName>
</protein>
<dbReference type="PANTHER" id="PTHR47505">
    <property type="entry name" value="DNA UTILIZATION PROTEIN YHGH"/>
    <property type="match status" value="1"/>
</dbReference>
<dbReference type="SUPFAM" id="SSF53271">
    <property type="entry name" value="PRTase-like"/>
    <property type="match status" value="1"/>
</dbReference>
<dbReference type="Gene3D" id="3.40.50.2020">
    <property type="match status" value="1"/>
</dbReference>
<dbReference type="Proteomes" id="UP001055185">
    <property type="component" value="Unassembled WGS sequence"/>
</dbReference>
<accession>A0AA37J008</accession>
<dbReference type="AlphaFoldDB" id="A0AA37J008"/>
<keyword evidence="3" id="KW-0808">Transferase</keyword>
<comment type="similarity">
    <text evidence="1">Belongs to the ComF/GntX family.</text>
</comment>
<sequence length="215" mass="22973">MPVCPDCAEALKKLERKPSRRLNSGEHYFGSLEGAAAPFVYGDEVRSAILRAKYLGESWTAVQLGCWVARLLFGAEIDLKAGVAVPQQQKALGLEYDQVVPVPSSRRGRGYNVPALMALPVAQALGLPLEPEALVRIHKNSPQASLSMEERLVNIAGAFRAQEPQQVEGKRILLVDDVITTGATASACAQALLDAGAQSVFAIALAAAEVNKQNK</sequence>
<evidence type="ECO:0000259" key="2">
    <source>
        <dbReference type="Pfam" id="PF00156"/>
    </source>
</evidence>